<organism evidence="2 3">
    <name type="scientific">Alteromonas hispanica</name>
    <dbReference type="NCBI Taxonomy" id="315421"/>
    <lineage>
        <taxon>Bacteria</taxon>
        <taxon>Pseudomonadati</taxon>
        <taxon>Pseudomonadota</taxon>
        <taxon>Gammaproteobacteria</taxon>
        <taxon>Alteromonadales</taxon>
        <taxon>Alteromonadaceae</taxon>
        <taxon>Alteromonas/Salinimonas group</taxon>
        <taxon>Alteromonas</taxon>
    </lineage>
</organism>
<dbReference type="AlphaFoldDB" id="A0A6L9MSI6"/>
<comment type="caution">
    <text evidence="2">The sequence shown here is derived from an EMBL/GenBank/DDBJ whole genome shotgun (WGS) entry which is preliminary data.</text>
</comment>
<keyword evidence="3" id="KW-1185">Reference proteome</keyword>
<dbReference type="EMBL" id="JAAAWP010000003">
    <property type="protein sequence ID" value="NDW21169.1"/>
    <property type="molecule type" value="Genomic_DNA"/>
</dbReference>
<dbReference type="GO" id="GO:0016787">
    <property type="term" value="F:hydrolase activity"/>
    <property type="evidence" value="ECO:0007669"/>
    <property type="project" value="UniProtKB-KW"/>
</dbReference>
<dbReference type="InterPro" id="IPR000639">
    <property type="entry name" value="Epox_hydrolase-like"/>
</dbReference>
<name>A0A6L9MSI6_9ALTE</name>
<keyword evidence="2" id="KW-0378">Hydrolase</keyword>
<evidence type="ECO:0000313" key="3">
    <source>
        <dbReference type="Proteomes" id="UP000478837"/>
    </source>
</evidence>
<dbReference type="InterPro" id="IPR050266">
    <property type="entry name" value="AB_hydrolase_sf"/>
</dbReference>
<dbReference type="Gene3D" id="3.40.50.1820">
    <property type="entry name" value="alpha/beta hydrolase"/>
    <property type="match status" value="1"/>
</dbReference>
<dbReference type="Proteomes" id="UP000478837">
    <property type="component" value="Unassembled WGS sequence"/>
</dbReference>
<reference evidence="2 3" key="1">
    <citation type="submission" date="2020-01" db="EMBL/GenBank/DDBJ databases">
        <title>Genomes of bacteria type strains.</title>
        <authorList>
            <person name="Chen J."/>
            <person name="Zhu S."/>
            <person name="Yang J."/>
        </authorList>
    </citation>
    <scope>NUCLEOTIDE SEQUENCE [LARGE SCALE GENOMIC DNA]</scope>
    <source>
        <strain evidence="2 3">LMG 22958</strain>
    </source>
</reference>
<dbReference type="Pfam" id="PF00561">
    <property type="entry name" value="Abhydrolase_1"/>
    <property type="match status" value="1"/>
</dbReference>
<evidence type="ECO:0000259" key="1">
    <source>
        <dbReference type="Pfam" id="PF00561"/>
    </source>
</evidence>
<dbReference type="PRINTS" id="PR00412">
    <property type="entry name" value="EPOXHYDRLASE"/>
</dbReference>
<dbReference type="InterPro" id="IPR029058">
    <property type="entry name" value="AB_hydrolase_fold"/>
</dbReference>
<dbReference type="InterPro" id="IPR000073">
    <property type="entry name" value="AB_hydrolase_1"/>
</dbReference>
<evidence type="ECO:0000313" key="2">
    <source>
        <dbReference type="EMBL" id="NDW21169.1"/>
    </source>
</evidence>
<gene>
    <name evidence="2" type="ORF">GTW09_06530</name>
</gene>
<feature type="domain" description="AB hydrolase-1" evidence="1">
    <location>
        <begin position="53"/>
        <end position="293"/>
    </location>
</feature>
<dbReference type="PRINTS" id="PR00111">
    <property type="entry name" value="ABHYDROLASE"/>
</dbReference>
<protein>
    <submittedName>
        <fullName evidence="2">Alpha/beta fold hydrolase</fullName>
    </submittedName>
</protein>
<dbReference type="PANTHER" id="PTHR43798">
    <property type="entry name" value="MONOACYLGLYCEROL LIPASE"/>
    <property type="match status" value="1"/>
</dbReference>
<accession>A0A6L9MSI6</accession>
<proteinExistence type="predicted"/>
<sequence>MLIALLILICIMALLFWFTSSVDKKIEKNFFVPGKLTTVKEGTIHWQQQGSGPALILIHGLLGNSANFANLASLLAKRYTVYSIDRPGNGFSLRSSTASASFEKQSSMILEWMDKVGINSAYLVGHSMGGGISLRMAIDAPERIKAVSLLCPLTAPLNKGAGPLSILYIPNGILRKGISKTLASPFRVKFGSKQLAQIFHPESIPPSFVKREGGALALHSRCFYEGSKDTVAAQGSLKRQVPEYAGITCPVGVLYGGSDTILEPNSHIQPVVSAVSGAVSEIIEGAGHMIPITQPQHCADFINAVNDKVH</sequence>
<dbReference type="SUPFAM" id="SSF53474">
    <property type="entry name" value="alpha/beta-Hydrolases"/>
    <property type="match status" value="1"/>
</dbReference>